<dbReference type="AlphaFoldDB" id="A0AA38G718"/>
<reference evidence="3 4" key="1">
    <citation type="journal article" date="2021" name="Nat. Plants">
        <title>The Taxus genome provides insights into paclitaxel biosynthesis.</title>
        <authorList>
            <person name="Xiong X."/>
            <person name="Gou J."/>
            <person name="Liao Q."/>
            <person name="Li Y."/>
            <person name="Zhou Q."/>
            <person name="Bi G."/>
            <person name="Li C."/>
            <person name="Du R."/>
            <person name="Wang X."/>
            <person name="Sun T."/>
            <person name="Guo L."/>
            <person name="Liang H."/>
            <person name="Lu P."/>
            <person name="Wu Y."/>
            <person name="Zhang Z."/>
            <person name="Ro D.K."/>
            <person name="Shang Y."/>
            <person name="Huang S."/>
            <person name="Yan J."/>
        </authorList>
    </citation>
    <scope>NUCLEOTIDE SEQUENCE [LARGE SCALE GENOMIC DNA]</scope>
    <source>
        <strain evidence="3">Ta-2019</strain>
    </source>
</reference>
<feature type="binding site" evidence="1">
    <location>
        <position position="447"/>
    </location>
    <ligand>
        <name>Zn(2+)</name>
        <dbReference type="ChEBI" id="CHEBI:29105"/>
    </ligand>
</feature>
<feature type="compositionally biased region" description="Low complexity" evidence="2">
    <location>
        <begin position="173"/>
        <end position="187"/>
    </location>
</feature>
<proteinExistence type="predicted"/>
<evidence type="ECO:0000256" key="2">
    <source>
        <dbReference type="SAM" id="MobiDB-lite"/>
    </source>
</evidence>
<feature type="compositionally biased region" description="Polar residues" evidence="2">
    <location>
        <begin position="157"/>
        <end position="172"/>
    </location>
</feature>
<feature type="region of interest" description="Disordered" evidence="2">
    <location>
        <begin position="32"/>
        <end position="187"/>
    </location>
</feature>
<dbReference type="OMA" id="RHRVCSA"/>
<dbReference type="GO" id="GO:0046872">
    <property type="term" value="F:metal ion binding"/>
    <property type="evidence" value="ECO:0007669"/>
    <property type="project" value="UniProtKB-KW"/>
</dbReference>
<comment type="caution">
    <text evidence="3">The sequence shown here is derived from an EMBL/GenBank/DDBJ whole genome shotgun (WGS) entry which is preliminary data.</text>
</comment>
<dbReference type="PANTHER" id="PTHR31116">
    <property type="entry name" value="OS04G0501200 PROTEIN"/>
    <property type="match status" value="1"/>
</dbReference>
<keyword evidence="1" id="KW-0862">Zinc</keyword>
<evidence type="ECO:0000256" key="1">
    <source>
        <dbReference type="PIRSR" id="PIRSR605019-1"/>
    </source>
</evidence>
<dbReference type="EMBL" id="JAHRHJ020000005">
    <property type="protein sequence ID" value="KAH9315674.1"/>
    <property type="molecule type" value="Genomic_DNA"/>
</dbReference>
<organism evidence="3 4">
    <name type="scientific">Taxus chinensis</name>
    <name type="common">Chinese yew</name>
    <name type="synonym">Taxus wallichiana var. chinensis</name>
    <dbReference type="NCBI Taxonomy" id="29808"/>
    <lineage>
        <taxon>Eukaryota</taxon>
        <taxon>Viridiplantae</taxon>
        <taxon>Streptophyta</taxon>
        <taxon>Embryophyta</taxon>
        <taxon>Tracheophyta</taxon>
        <taxon>Spermatophyta</taxon>
        <taxon>Pinopsida</taxon>
        <taxon>Pinidae</taxon>
        <taxon>Conifers II</taxon>
        <taxon>Cupressales</taxon>
        <taxon>Taxaceae</taxon>
        <taxon>Taxus</taxon>
    </lineage>
</organism>
<evidence type="ECO:0008006" key="5">
    <source>
        <dbReference type="Google" id="ProtNLM"/>
    </source>
</evidence>
<evidence type="ECO:0000313" key="3">
    <source>
        <dbReference type="EMBL" id="KAH9315674.1"/>
    </source>
</evidence>
<dbReference type="Proteomes" id="UP000824469">
    <property type="component" value="Unassembled WGS sequence"/>
</dbReference>
<name>A0AA38G718_TAXCH</name>
<protein>
    <recommendedName>
        <fullName evidence="5">DNA-3-methyladenine glycosylase I</fullName>
    </recommendedName>
</protein>
<feature type="compositionally biased region" description="Polar residues" evidence="2">
    <location>
        <begin position="94"/>
        <end position="112"/>
    </location>
</feature>
<feature type="compositionally biased region" description="Polar residues" evidence="2">
    <location>
        <begin position="134"/>
        <end position="149"/>
    </location>
</feature>
<feature type="compositionally biased region" description="Low complexity" evidence="2">
    <location>
        <begin position="206"/>
        <end position="222"/>
    </location>
</feature>
<accession>A0AA38G718</accession>
<dbReference type="InterPro" id="IPR005019">
    <property type="entry name" value="Adenine_glyco"/>
</dbReference>
<dbReference type="InterPro" id="IPR011257">
    <property type="entry name" value="DNA_glycosylase"/>
</dbReference>
<dbReference type="SUPFAM" id="SSF48150">
    <property type="entry name" value="DNA-glycosylase"/>
    <property type="match status" value="1"/>
</dbReference>
<dbReference type="PANTHER" id="PTHR31116:SF4">
    <property type="entry name" value="DNA GLYCOSYLASE SUPERFAMILY PROTEIN"/>
    <property type="match status" value="1"/>
</dbReference>
<keyword evidence="4" id="KW-1185">Reference proteome</keyword>
<evidence type="ECO:0000313" key="4">
    <source>
        <dbReference type="Proteomes" id="UP000824469"/>
    </source>
</evidence>
<dbReference type="GO" id="GO:0008725">
    <property type="term" value="F:DNA-3-methyladenine glycosylase activity"/>
    <property type="evidence" value="ECO:0007669"/>
    <property type="project" value="InterPro"/>
</dbReference>
<dbReference type="GO" id="GO:0006284">
    <property type="term" value="P:base-excision repair"/>
    <property type="evidence" value="ECO:0007669"/>
    <property type="project" value="InterPro"/>
</dbReference>
<sequence length="463" mass="50094">MSAKVEVCGGEELAQIGGRPVLQPACNRVARANEANNGKPTIRKSVKPSPTVPKPALPLKLHCNQNVPSKPSSPPLSPSAKAGLLTIPSKNAVPRTQSKSPAITKQNAVENSPSPPSDAIFKETSPAPSPKLSPPQSRTRPAVKPSSQRALLKRANDTASLNTSTDKQSANEAVSPKAAASPKADASVAVKISINGGKKSRKLGASEGSLLSSKPPGSLAAARKAEMSEMHAQRKLKIAHYGRKLGTPKAEKVVPEEIASAAPHSEEIRRCSFITSQSDPAYIAYHDQEWGVPVHDDKILFELLVLMGAQVGMDWPTILSKREAFRDAFAGFDPAIVAGFNEKKIASISGEYDIMDVAKVRGMVENAKQILEIVKEFGSFDKYIWSFVNFKPIVNKYKYGRTIPVKTSKAETMSKDLVKRNFRFVGPTIMYSFMQAAGITNDHLVNCFRHEECLRLSEEGSCN</sequence>
<feature type="binding site" evidence="1">
    <location>
        <position position="443"/>
    </location>
    <ligand>
        <name>Zn(2+)</name>
        <dbReference type="ChEBI" id="CHEBI:29105"/>
    </ligand>
</feature>
<dbReference type="Gene3D" id="1.10.340.30">
    <property type="entry name" value="Hypothetical protein, domain 2"/>
    <property type="match status" value="1"/>
</dbReference>
<feature type="binding site" evidence="1">
    <location>
        <position position="271"/>
    </location>
    <ligand>
        <name>Zn(2+)</name>
        <dbReference type="ChEBI" id="CHEBI:29105"/>
    </ligand>
</feature>
<feature type="binding site" evidence="1">
    <location>
        <position position="286"/>
    </location>
    <ligand>
        <name>Zn(2+)</name>
        <dbReference type="ChEBI" id="CHEBI:29105"/>
    </ligand>
</feature>
<gene>
    <name evidence="3" type="ORF">KI387_024301</name>
</gene>
<keyword evidence="1" id="KW-0479">Metal-binding</keyword>
<feature type="region of interest" description="Disordered" evidence="2">
    <location>
        <begin position="199"/>
        <end position="227"/>
    </location>
</feature>
<dbReference type="Pfam" id="PF03352">
    <property type="entry name" value="Adenine_glyco"/>
    <property type="match status" value="1"/>
</dbReference>